<organism evidence="2 3">
    <name type="scientific">Steccherinum ochraceum</name>
    <dbReference type="NCBI Taxonomy" id="92696"/>
    <lineage>
        <taxon>Eukaryota</taxon>
        <taxon>Fungi</taxon>
        <taxon>Dikarya</taxon>
        <taxon>Basidiomycota</taxon>
        <taxon>Agaricomycotina</taxon>
        <taxon>Agaricomycetes</taxon>
        <taxon>Polyporales</taxon>
        <taxon>Steccherinaceae</taxon>
        <taxon>Steccherinum</taxon>
    </lineage>
</organism>
<evidence type="ECO:0000313" key="2">
    <source>
        <dbReference type="EMBL" id="TCD62673.1"/>
    </source>
</evidence>
<comment type="caution">
    <text evidence="2">The sequence shown here is derived from an EMBL/GenBank/DDBJ whole genome shotgun (WGS) entry which is preliminary data.</text>
</comment>
<dbReference type="InterPro" id="IPR006683">
    <property type="entry name" value="Thioestr_dom"/>
</dbReference>
<dbReference type="InterPro" id="IPR029069">
    <property type="entry name" value="HotDog_dom_sf"/>
</dbReference>
<evidence type="ECO:0000313" key="3">
    <source>
        <dbReference type="Proteomes" id="UP000292702"/>
    </source>
</evidence>
<dbReference type="EMBL" id="RWJN01000353">
    <property type="protein sequence ID" value="TCD62673.1"/>
    <property type="molecule type" value="Genomic_DNA"/>
</dbReference>
<proteinExistence type="predicted"/>
<reference evidence="2 3" key="1">
    <citation type="submission" date="2018-11" db="EMBL/GenBank/DDBJ databases">
        <title>Genome assembly of Steccherinum ochraceum LE-BIN_3174, the white-rot fungus of the Steccherinaceae family (The Residual Polyporoid clade, Polyporales, Basidiomycota).</title>
        <authorList>
            <person name="Fedorova T.V."/>
            <person name="Glazunova O.A."/>
            <person name="Landesman E.O."/>
            <person name="Moiseenko K.V."/>
            <person name="Psurtseva N.V."/>
            <person name="Savinova O.S."/>
            <person name="Shakhova N.V."/>
            <person name="Tyazhelova T.V."/>
            <person name="Vasina D.V."/>
        </authorList>
    </citation>
    <scope>NUCLEOTIDE SEQUENCE [LARGE SCALE GENOMIC DNA]</scope>
    <source>
        <strain evidence="2 3">LE-BIN_3174</strain>
    </source>
</reference>
<dbReference type="CDD" id="cd03443">
    <property type="entry name" value="PaaI_thioesterase"/>
    <property type="match status" value="1"/>
</dbReference>
<name>A0A4R0R885_9APHY</name>
<gene>
    <name evidence="2" type="ORF">EIP91_006566</name>
</gene>
<keyword evidence="3" id="KW-1185">Reference proteome</keyword>
<accession>A0A4R0R885</accession>
<dbReference type="OrthoDB" id="46529at2759"/>
<evidence type="ECO:0000259" key="1">
    <source>
        <dbReference type="Pfam" id="PF03061"/>
    </source>
</evidence>
<dbReference type="SUPFAM" id="SSF54637">
    <property type="entry name" value="Thioesterase/thiol ester dehydrase-isomerase"/>
    <property type="match status" value="1"/>
</dbReference>
<dbReference type="Proteomes" id="UP000292702">
    <property type="component" value="Unassembled WGS sequence"/>
</dbReference>
<dbReference type="Gene3D" id="3.10.129.10">
    <property type="entry name" value="Hotdog Thioesterase"/>
    <property type="match status" value="1"/>
</dbReference>
<sequence length="87" mass="9091">MTGVSVDIGTSFVKPGGKPGDVLTAKAIVTGIGKSLAYTKVDFYNSKGQLAAYGHHTKYVGKSAGHEKDVKFSDDGETVVEGEDVVE</sequence>
<dbReference type="AlphaFoldDB" id="A0A4R0R885"/>
<dbReference type="STRING" id="92696.A0A4R0R885"/>
<dbReference type="Pfam" id="PF03061">
    <property type="entry name" value="4HBT"/>
    <property type="match status" value="1"/>
</dbReference>
<feature type="domain" description="Thioesterase" evidence="1">
    <location>
        <begin position="3"/>
        <end position="51"/>
    </location>
</feature>
<protein>
    <recommendedName>
        <fullName evidence="1">Thioesterase domain-containing protein</fullName>
    </recommendedName>
</protein>